<dbReference type="InterPro" id="IPR017941">
    <property type="entry name" value="Rieske_2Fe-2S"/>
</dbReference>
<proteinExistence type="predicted"/>
<keyword evidence="2 12" id="KW-0812">Transmembrane</keyword>
<keyword evidence="9" id="KW-0411">Iron-sulfur</keyword>
<dbReference type="SUPFAM" id="SSF50022">
    <property type="entry name" value="ISP domain"/>
    <property type="match status" value="1"/>
</dbReference>
<dbReference type="PANTHER" id="PTHR21266:SF32">
    <property type="entry name" value="CHOLESTEROL 7-DESATURASE NVD"/>
    <property type="match status" value="1"/>
</dbReference>
<dbReference type="InterPro" id="IPR050584">
    <property type="entry name" value="Cholesterol_7-desaturase"/>
</dbReference>
<keyword evidence="6 12" id="KW-1133">Transmembrane helix</keyword>
<organism evidence="14 15">
    <name type="scientific">Lyngbya confervoides BDU141951</name>
    <dbReference type="NCBI Taxonomy" id="1574623"/>
    <lineage>
        <taxon>Bacteria</taxon>
        <taxon>Bacillati</taxon>
        <taxon>Cyanobacteriota</taxon>
        <taxon>Cyanophyceae</taxon>
        <taxon>Oscillatoriophycideae</taxon>
        <taxon>Oscillatoriales</taxon>
        <taxon>Microcoleaceae</taxon>
        <taxon>Lyngbya</taxon>
    </lineage>
</organism>
<dbReference type="PANTHER" id="PTHR21266">
    <property type="entry name" value="IRON-SULFUR DOMAIN CONTAINING PROTEIN"/>
    <property type="match status" value="1"/>
</dbReference>
<protein>
    <submittedName>
        <fullName evidence="14">Rieske 2Fe-2S domain-containing protein</fullName>
    </submittedName>
</protein>
<evidence type="ECO:0000256" key="7">
    <source>
        <dbReference type="ARBA" id="ARBA00023002"/>
    </source>
</evidence>
<evidence type="ECO:0000256" key="9">
    <source>
        <dbReference type="ARBA" id="ARBA00023014"/>
    </source>
</evidence>
<evidence type="ECO:0000256" key="8">
    <source>
        <dbReference type="ARBA" id="ARBA00023004"/>
    </source>
</evidence>
<dbReference type="RefSeq" id="WP_166274548.1">
    <property type="nucleotide sequence ID" value="NZ_JTHE03000044.1"/>
</dbReference>
<gene>
    <name evidence="14" type="ORF">QQ91_0007410</name>
</gene>
<keyword evidence="4" id="KW-0479">Metal-binding</keyword>
<keyword evidence="10 12" id="KW-0472">Membrane</keyword>
<keyword evidence="3" id="KW-0001">2Fe-2S</keyword>
<evidence type="ECO:0000256" key="5">
    <source>
        <dbReference type="ARBA" id="ARBA00022946"/>
    </source>
</evidence>
<evidence type="ECO:0000256" key="10">
    <source>
        <dbReference type="ARBA" id="ARBA00023136"/>
    </source>
</evidence>
<evidence type="ECO:0000256" key="12">
    <source>
        <dbReference type="SAM" id="Phobius"/>
    </source>
</evidence>
<accession>A0ABD4T1Z8</accession>
<evidence type="ECO:0000256" key="11">
    <source>
        <dbReference type="SAM" id="MobiDB-lite"/>
    </source>
</evidence>
<name>A0ABD4T1Z8_9CYAN</name>
<keyword evidence="8" id="KW-0408">Iron</keyword>
<evidence type="ECO:0000256" key="6">
    <source>
        <dbReference type="ARBA" id="ARBA00022989"/>
    </source>
</evidence>
<dbReference type="GO" id="GO:0051537">
    <property type="term" value="F:2 iron, 2 sulfur cluster binding"/>
    <property type="evidence" value="ECO:0007669"/>
    <property type="project" value="UniProtKB-KW"/>
</dbReference>
<dbReference type="AlphaFoldDB" id="A0ABD4T1Z8"/>
<dbReference type="Pfam" id="PF00355">
    <property type="entry name" value="Rieske"/>
    <property type="match status" value="1"/>
</dbReference>
<comment type="caution">
    <text evidence="14">The sequence shown here is derived from an EMBL/GenBank/DDBJ whole genome shotgun (WGS) entry which is preliminary data.</text>
</comment>
<feature type="transmembrane region" description="Helical" evidence="12">
    <location>
        <begin position="415"/>
        <end position="432"/>
    </location>
</feature>
<evidence type="ECO:0000256" key="4">
    <source>
        <dbReference type="ARBA" id="ARBA00022723"/>
    </source>
</evidence>
<comment type="subcellular location">
    <subcellularLocation>
        <location evidence="1">Membrane</location>
    </subcellularLocation>
</comment>
<dbReference type="GO" id="GO:0004497">
    <property type="term" value="F:monooxygenase activity"/>
    <property type="evidence" value="ECO:0007669"/>
    <property type="project" value="UniProtKB-ARBA"/>
</dbReference>
<dbReference type="GO" id="GO:0046872">
    <property type="term" value="F:metal ion binding"/>
    <property type="evidence" value="ECO:0007669"/>
    <property type="project" value="UniProtKB-KW"/>
</dbReference>
<dbReference type="EMBL" id="JTHE03000044">
    <property type="protein sequence ID" value="MCM1982651.1"/>
    <property type="molecule type" value="Genomic_DNA"/>
</dbReference>
<dbReference type="GO" id="GO:0016705">
    <property type="term" value="F:oxidoreductase activity, acting on paired donors, with incorporation or reduction of molecular oxygen"/>
    <property type="evidence" value="ECO:0007669"/>
    <property type="project" value="UniProtKB-ARBA"/>
</dbReference>
<dbReference type="Proteomes" id="UP000031561">
    <property type="component" value="Unassembled WGS sequence"/>
</dbReference>
<feature type="compositionally biased region" description="Polar residues" evidence="11">
    <location>
        <begin position="1"/>
        <end position="22"/>
    </location>
</feature>
<evidence type="ECO:0000256" key="2">
    <source>
        <dbReference type="ARBA" id="ARBA00022692"/>
    </source>
</evidence>
<dbReference type="SUPFAM" id="SSF55961">
    <property type="entry name" value="Bet v1-like"/>
    <property type="match status" value="1"/>
</dbReference>
<keyword evidence="5" id="KW-0809">Transit peptide</keyword>
<evidence type="ECO:0000256" key="3">
    <source>
        <dbReference type="ARBA" id="ARBA00022714"/>
    </source>
</evidence>
<feature type="transmembrane region" description="Helical" evidence="12">
    <location>
        <begin position="438"/>
        <end position="461"/>
    </location>
</feature>
<evidence type="ECO:0000313" key="15">
    <source>
        <dbReference type="Proteomes" id="UP000031561"/>
    </source>
</evidence>
<sequence length="477" mass="52937">MVSAASVSIEPSSIGPSTSTLDRTTREVPAGGADPARFDWKEVWYPVAYIEDLDSSQLTSFTLLEEDLVIWWDTHGGQWRVFRDQCPHRLAPLSQGRVNESGHLECPYHGWAFNGSGHCEQIPQQTEGQRGADSPRACVRSLPVSVAQGLLFVYPGSPEHAPQVAVPTVEPLAADSEDWVCLNTFRDLPYDALTLLENVLDASHVPFTHHRSVGNRSNAGPVELELLQADRQGFTGTWKEGPRRGKLGQQDTRFIAPNLMWHDLTSEQFGRTMTVVYATPIRKGECRLFARFPFRFKAKLPRFFLRVTPRWYSHLGQNAVLEDDQLFLHYQERYLEAVGGGGKHAAKAFFLPTKADRFVLALHQWVDGFAADPFPGQSLPPVQSQEQLLDRYHSHTEHCASCRTALGRIRTLKQVALAAGLISLALTPLIAATGQLTVLSGSCITLSTIFLGAMAGGLTALESKFFQGRRIPPRNQD</sequence>
<dbReference type="Gene3D" id="2.102.10.10">
    <property type="entry name" value="Rieske [2Fe-2S] iron-sulphur domain"/>
    <property type="match status" value="1"/>
</dbReference>
<evidence type="ECO:0000256" key="1">
    <source>
        <dbReference type="ARBA" id="ARBA00004370"/>
    </source>
</evidence>
<reference evidence="14 15" key="1">
    <citation type="journal article" date="2015" name="Genome Announc.">
        <title>Draft Genome Sequence of Filamentous Marine Cyanobacterium Lyngbya confervoides Strain BDU141951.</title>
        <authorList>
            <person name="Chandrababunaidu M.M."/>
            <person name="Sen D."/>
            <person name="Tripathy S."/>
        </authorList>
    </citation>
    <scope>NUCLEOTIDE SEQUENCE [LARGE SCALE GENOMIC DNA]</scope>
    <source>
        <strain evidence="14 15">BDU141951</strain>
    </source>
</reference>
<evidence type="ECO:0000259" key="13">
    <source>
        <dbReference type="PROSITE" id="PS51296"/>
    </source>
</evidence>
<evidence type="ECO:0000313" key="14">
    <source>
        <dbReference type="EMBL" id="MCM1982651.1"/>
    </source>
</evidence>
<feature type="region of interest" description="Disordered" evidence="11">
    <location>
        <begin position="1"/>
        <end position="33"/>
    </location>
</feature>
<dbReference type="InterPro" id="IPR036922">
    <property type="entry name" value="Rieske_2Fe-2S_sf"/>
</dbReference>
<dbReference type="GO" id="GO:0016020">
    <property type="term" value="C:membrane"/>
    <property type="evidence" value="ECO:0007669"/>
    <property type="project" value="UniProtKB-SubCell"/>
</dbReference>
<dbReference type="Gene3D" id="3.90.380.10">
    <property type="entry name" value="Naphthalene 1,2-dioxygenase Alpha Subunit, Chain A, domain 1"/>
    <property type="match status" value="1"/>
</dbReference>
<dbReference type="InterPro" id="IPR013626">
    <property type="entry name" value="PaO"/>
</dbReference>
<keyword evidence="15" id="KW-1185">Reference proteome</keyword>
<dbReference type="Pfam" id="PF08417">
    <property type="entry name" value="PaO"/>
    <property type="match status" value="1"/>
</dbReference>
<feature type="domain" description="Rieske" evidence="13">
    <location>
        <begin position="44"/>
        <end position="153"/>
    </location>
</feature>
<keyword evidence="7" id="KW-0560">Oxidoreductase</keyword>
<dbReference type="CDD" id="cd03480">
    <property type="entry name" value="Rieske_RO_Alpha_PaO"/>
    <property type="match status" value="1"/>
</dbReference>
<dbReference type="PROSITE" id="PS51296">
    <property type="entry name" value="RIESKE"/>
    <property type="match status" value="1"/>
</dbReference>